<feature type="chain" id="PRO_5001900461" evidence="1">
    <location>
        <begin position="23"/>
        <end position="141"/>
    </location>
</feature>
<evidence type="ECO:0000313" key="3">
    <source>
        <dbReference type="Proteomes" id="UP000053718"/>
    </source>
</evidence>
<accession>A0A094J724</accession>
<dbReference type="eggNOG" id="ENOG5030BMR">
    <property type="taxonomic scope" value="Bacteria"/>
</dbReference>
<evidence type="ECO:0000256" key="1">
    <source>
        <dbReference type="SAM" id="SignalP"/>
    </source>
</evidence>
<sequence>MHKLLLIGSLLLCCCAVPAVVAYDHEDESYILLINHYNVAPEHINEFMAGGEAWKKCYLENGGTETWTIWRRIQGEGITFTFTKPFANWQDFFAGEEAVGEERSKQLQNDFINSVDEMWSYLYAQLPDLSHLPASSGTAQE</sequence>
<dbReference type="AlphaFoldDB" id="A0A094J724"/>
<dbReference type="RefSeq" id="WP_034732815.1">
    <property type="nucleotide sequence ID" value="NZ_JPIN01000008.1"/>
</dbReference>
<dbReference type="EMBL" id="JPIN01000008">
    <property type="protein sequence ID" value="KFZ28366.1"/>
    <property type="molecule type" value="Genomic_DNA"/>
</dbReference>
<feature type="signal peptide" evidence="1">
    <location>
        <begin position="1"/>
        <end position="22"/>
    </location>
</feature>
<dbReference type="STRING" id="1517416.IDAT_08620"/>
<dbReference type="OrthoDB" id="6235707at2"/>
<comment type="caution">
    <text evidence="2">The sequence shown here is derived from an EMBL/GenBank/DDBJ whole genome shotgun (WGS) entry which is preliminary data.</text>
</comment>
<evidence type="ECO:0000313" key="2">
    <source>
        <dbReference type="EMBL" id="KFZ28366.1"/>
    </source>
</evidence>
<protein>
    <submittedName>
        <fullName evidence="2">Uncharacterized protein</fullName>
    </submittedName>
</protein>
<name>A0A094J724_9GAMM</name>
<proteinExistence type="predicted"/>
<organism evidence="2 3">
    <name type="scientific">Pseudidiomarina atlantica</name>
    <dbReference type="NCBI Taxonomy" id="1517416"/>
    <lineage>
        <taxon>Bacteria</taxon>
        <taxon>Pseudomonadati</taxon>
        <taxon>Pseudomonadota</taxon>
        <taxon>Gammaproteobacteria</taxon>
        <taxon>Alteromonadales</taxon>
        <taxon>Idiomarinaceae</taxon>
        <taxon>Pseudidiomarina</taxon>
    </lineage>
</organism>
<reference evidence="2 3" key="1">
    <citation type="submission" date="2014-06" db="EMBL/GenBank/DDBJ databases">
        <title>Draft genome sequence of Idiomarina sp. MCCC 1A10513.</title>
        <authorList>
            <person name="Du J."/>
            <person name="Lai Q."/>
            <person name="Shao Z."/>
        </authorList>
    </citation>
    <scope>NUCLEOTIDE SEQUENCE [LARGE SCALE GENOMIC DNA]</scope>
    <source>
        <strain evidence="2 3">MCCC 1A10513</strain>
    </source>
</reference>
<gene>
    <name evidence="2" type="ORF">IDAT_08620</name>
</gene>
<keyword evidence="3" id="KW-1185">Reference proteome</keyword>
<dbReference type="Proteomes" id="UP000053718">
    <property type="component" value="Unassembled WGS sequence"/>
</dbReference>
<keyword evidence="1" id="KW-0732">Signal</keyword>